<keyword evidence="10" id="KW-1185">Reference proteome</keyword>
<dbReference type="PROSITE" id="PS00687">
    <property type="entry name" value="ALDEHYDE_DEHYDR_GLU"/>
    <property type="match status" value="1"/>
</dbReference>
<evidence type="ECO:0000256" key="3">
    <source>
        <dbReference type="ARBA" id="ARBA00023027"/>
    </source>
</evidence>
<dbReference type="Proteomes" id="UP000294850">
    <property type="component" value="Unassembled WGS sequence"/>
</dbReference>
<gene>
    <name evidence="9" type="ORF">E0F88_06525</name>
</gene>
<evidence type="ECO:0000256" key="7">
    <source>
        <dbReference type="RuleBase" id="RU003345"/>
    </source>
</evidence>
<dbReference type="PANTHER" id="PTHR43570">
    <property type="entry name" value="ALDEHYDE DEHYDROGENASE"/>
    <property type="match status" value="1"/>
</dbReference>
<evidence type="ECO:0000256" key="5">
    <source>
        <dbReference type="PIRSR" id="PIRSR036492-1"/>
    </source>
</evidence>
<dbReference type="InterPro" id="IPR015590">
    <property type="entry name" value="Aldehyde_DH_dom"/>
</dbReference>
<dbReference type="InterPro" id="IPR016160">
    <property type="entry name" value="Ald_DH_CS_CYS"/>
</dbReference>
<dbReference type="Pfam" id="PF00171">
    <property type="entry name" value="Aldedh"/>
    <property type="match status" value="1"/>
</dbReference>
<dbReference type="AlphaFoldDB" id="A0A4R5DZD3"/>
<feature type="domain" description="Aldehyde dehydrogenase" evidence="8">
    <location>
        <begin position="10"/>
        <end position="438"/>
    </location>
</feature>
<evidence type="ECO:0000313" key="10">
    <source>
        <dbReference type="Proteomes" id="UP000294850"/>
    </source>
</evidence>
<protein>
    <recommendedName>
        <fullName evidence="4">Aldehyde dehydrogenase</fullName>
    </recommendedName>
</protein>
<dbReference type="PROSITE" id="PS00070">
    <property type="entry name" value="ALDEHYDE_DEHYDR_CYS"/>
    <property type="match status" value="1"/>
</dbReference>
<sequence>MTNSDELLNIFTKQRKNQRRIAQSGPQERIAKLKKLREYLLSHIDEACEATHLDFGKPAAETIIGELMVLISEINFSIKNLKRWMQPERVPATISMIGTSSLIHYEPKGCSLIISPWNYPIALALKPLVSAVSAGCPAMIKPSELTPHASVFVKQVVENVFDADEVAVILGDADTASGLLRLPFNHIFFTGSPAVGKLVMKAAAENLASVTLELGGKSPSIVDETANIAATARRICWAKFFNNGQTCIAPDYILVHESVKEKLIAGMKEAIISMYDPQEKGIENSRDYARIVNEKQFERLLTYLDDALEKGALLETEGIANDKTRYFPPAILSNVSDSMKVMKEEIFGPILPVMSYSELSEAIDYVNSKSKPLALYIHSDNRKNIDSILQNSSSGNALVNEVLTQFGNPELPFGGVNTSGIGKSNGFFGFKEFSNAKGVMRRRFGTMKFLYPPYSDRFVSWLRKGLRYL</sequence>
<feature type="active site" evidence="5">
    <location>
        <position position="247"/>
    </location>
</feature>
<reference evidence="9 10" key="1">
    <citation type="submission" date="2019-03" db="EMBL/GenBank/DDBJ databases">
        <title>Dyadobacter AR-3-6 sp. nov., isolated from arctic soil.</title>
        <authorList>
            <person name="Chaudhary D.K."/>
        </authorList>
    </citation>
    <scope>NUCLEOTIDE SEQUENCE [LARGE SCALE GENOMIC DNA]</scope>
    <source>
        <strain evidence="9 10">AR-3-6</strain>
    </source>
</reference>
<dbReference type="FunFam" id="3.40.309.10:FF:000003">
    <property type="entry name" value="Aldehyde dehydrogenase"/>
    <property type="match status" value="1"/>
</dbReference>
<name>A0A4R5DZD3_9BACT</name>
<keyword evidence="2 4" id="KW-0560">Oxidoreductase</keyword>
<dbReference type="GO" id="GO:0004029">
    <property type="term" value="F:aldehyde dehydrogenase (NAD+) activity"/>
    <property type="evidence" value="ECO:0007669"/>
    <property type="project" value="TreeGrafter"/>
</dbReference>
<dbReference type="PANTHER" id="PTHR43570:SF20">
    <property type="entry name" value="ALDEHYDE DEHYDROGENASE ALDX-RELATED"/>
    <property type="match status" value="1"/>
</dbReference>
<comment type="similarity">
    <text evidence="1 4 7">Belongs to the aldehyde dehydrogenase family.</text>
</comment>
<evidence type="ECO:0000256" key="4">
    <source>
        <dbReference type="PIRNR" id="PIRNR036492"/>
    </source>
</evidence>
<dbReference type="SUPFAM" id="SSF53720">
    <property type="entry name" value="ALDH-like"/>
    <property type="match status" value="1"/>
</dbReference>
<accession>A0A4R5DZD3</accession>
<comment type="caution">
    <text evidence="9">The sequence shown here is derived from an EMBL/GenBank/DDBJ whole genome shotgun (WGS) entry which is preliminary data.</text>
</comment>
<dbReference type="OrthoDB" id="9762913at2"/>
<dbReference type="InterPro" id="IPR016162">
    <property type="entry name" value="Ald_DH_N"/>
</dbReference>
<dbReference type="InterPro" id="IPR029510">
    <property type="entry name" value="Ald_DH_CS_GLU"/>
</dbReference>
<evidence type="ECO:0000313" key="9">
    <source>
        <dbReference type="EMBL" id="TDE17541.1"/>
    </source>
</evidence>
<evidence type="ECO:0000256" key="2">
    <source>
        <dbReference type="ARBA" id="ARBA00023002"/>
    </source>
</evidence>
<dbReference type="InterPro" id="IPR016161">
    <property type="entry name" value="Ald_DH/histidinol_DH"/>
</dbReference>
<keyword evidence="3" id="KW-0520">NAD</keyword>
<dbReference type="InterPro" id="IPR016163">
    <property type="entry name" value="Ald_DH_C"/>
</dbReference>
<organism evidence="9 10">
    <name type="scientific">Dyadobacter psychrotolerans</name>
    <dbReference type="NCBI Taxonomy" id="2541721"/>
    <lineage>
        <taxon>Bacteria</taxon>
        <taxon>Pseudomonadati</taxon>
        <taxon>Bacteroidota</taxon>
        <taxon>Cytophagia</taxon>
        <taxon>Cytophagales</taxon>
        <taxon>Spirosomataceae</taxon>
        <taxon>Dyadobacter</taxon>
    </lineage>
</organism>
<dbReference type="GO" id="GO:0005737">
    <property type="term" value="C:cytoplasm"/>
    <property type="evidence" value="ECO:0007669"/>
    <property type="project" value="TreeGrafter"/>
</dbReference>
<dbReference type="Gene3D" id="3.40.605.10">
    <property type="entry name" value="Aldehyde Dehydrogenase, Chain A, domain 1"/>
    <property type="match status" value="1"/>
</dbReference>
<dbReference type="EMBL" id="SMFL01000002">
    <property type="protein sequence ID" value="TDE17541.1"/>
    <property type="molecule type" value="Genomic_DNA"/>
</dbReference>
<dbReference type="InterPro" id="IPR012394">
    <property type="entry name" value="Aldehyde_DH_NAD(P)"/>
</dbReference>
<evidence type="ECO:0000259" key="8">
    <source>
        <dbReference type="Pfam" id="PF00171"/>
    </source>
</evidence>
<evidence type="ECO:0000256" key="6">
    <source>
        <dbReference type="PROSITE-ProRule" id="PRU10007"/>
    </source>
</evidence>
<dbReference type="RefSeq" id="WP_131957407.1">
    <property type="nucleotide sequence ID" value="NZ_SMFL01000002.1"/>
</dbReference>
<proteinExistence type="inferred from homology"/>
<dbReference type="GO" id="GO:0006081">
    <property type="term" value="P:aldehyde metabolic process"/>
    <property type="evidence" value="ECO:0007669"/>
    <property type="project" value="InterPro"/>
</dbReference>
<dbReference type="Gene3D" id="3.40.309.10">
    <property type="entry name" value="Aldehyde Dehydrogenase, Chain A, domain 2"/>
    <property type="match status" value="1"/>
</dbReference>
<evidence type="ECO:0000256" key="1">
    <source>
        <dbReference type="ARBA" id="ARBA00009986"/>
    </source>
</evidence>
<feature type="active site" evidence="5 6">
    <location>
        <position position="213"/>
    </location>
</feature>
<dbReference type="PIRSF" id="PIRSF036492">
    <property type="entry name" value="ALDH"/>
    <property type="match status" value="1"/>
</dbReference>